<protein>
    <submittedName>
        <fullName evidence="2">Uncharacterized protein</fullName>
    </submittedName>
</protein>
<reference evidence="2 3" key="1">
    <citation type="journal article" date="2014" name="Agronomy (Basel)">
        <title>A Draft Genome Sequence for Ensete ventricosum, the Drought-Tolerant Tree Against Hunger.</title>
        <authorList>
            <person name="Harrison J."/>
            <person name="Moore K.A."/>
            <person name="Paszkiewicz K."/>
            <person name="Jones T."/>
            <person name="Grant M."/>
            <person name="Ambacheew D."/>
            <person name="Muzemil S."/>
            <person name="Studholme D.J."/>
        </authorList>
    </citation>
    <scope>NUCLEOTIDE SEQUENCE [LARGE SCALE GENOMIC DNA]</scope>
</reference>
<proteinExistence type="predicted"/>
<dbReference type="EMBL" id="AMZH03030441">
    <property type="protein sequence ID" value="RRT32892.1"/>
    <property type="molecule type" value="Genomic_DNA"/>
</dbReference>
<dbReference type="AlphaFoldDB" id="A0A426X080"/>
<sequence>RWFGLRNPGCCLSSNRKSPADHAVGHREKNGSHRNELSLPFSWSPRCQQNASFPSSSVTTDSHGREKEEEEEEEEEVGEVDQMESSEDDDDFPTHEWITPQSSINSIYQSHTEKVADICRKMAAKRSESKGSSDSGGRKGQQRSQLRLRCDFVAADGVGCSKGAAVIGGRRGSDVHGCCGGGQQRLQRKIVAGSFLPQGLLLAVIKEDGSERSLLAALGIERCVLRLKG</sequence>
<comment type="caution">
    <text evidence="2">The sequence shown here is derived from an EMBL/GenBank/DDBJ whole genome shotgun (WGS) entry which is preliminary data.</text>
</comment>
<gene>
    <name evidence="2" type="ORF">B296_00055945</name>
</gene>
<evidence type="ECO:0000256" key="1">
    <source>
        <dbReference type="SAM" id="MobiDB-lite"/>
    </source>
</evidence>
<evidence type="ECO:0000313" key="2">
    <source>
        <dbReference type="EMBL" id="RRT32892.1"/>
    </source>
</evidence>
<accession>A0A426X080</accession>
<feature type="compositionally biased region" description="Acidic residues" evidence="1">
    <location>
        <begin position="68"/>
        <end position="91"/>
    </location>
</feature>
<organism evidence="2 3">
    <name type="scientific">Ensete ventricosum</name>
    <name type="common">Abyssinian banana</name>
    <name type="synonym">Musa ensete</name>
    <dbReference type="NCBI Taxonomy" id="4639"/>
    <lineage>
        <taxon>Eukaryota</taxon>
        <taxon>Viridiplantae</taxon>
        <taxon>Streptophyta</taxon>
        <taxon>Embryophyta</taxon>
        <taxon>Tracheophyta</taxon>
        <taxon>Spermatophyta</taxon>
        <taxon>Magnoliopsida</taxon>
        <taxon>Liliopsida</taxon>
        <taxon>Zingiberales</taxon>
        <taxon>Musaceae</taxon>
        <taxon>Ensete</taxon>
    </lineage>
</organism>
<feature type="compositionally biased region" description="Polar residues" evidence="1">
    <location>
        <begin position="45"/>
        <end position="61"/>
    </location>
</feature>
<name>A0A426X080_ENSVE</name>
<feature type="region of interest" description="Disordered" evidence="1">
    <location>
        <begin position="123"/>
        <end position="143"/>
    </location>
</feature>
<feature type="region of interest" description="Disordered" evidence="1">
    <location>
        <begin position="13"/>
        <end position="96"/>
    </location>
</feature>
<feature type="non-terminal residue" evidence="2">
    <location>
        <position position="1"/>
    </location>
</feature>
<evidence type="ECO:0000313" key="3">
    <source>
        <dbReference type="Proteomes" id="UP000287651"/>
    </source>
</evidence>
<feature type="compositionally biased region" description="Basic and acidic residues" evidence="1">
    <location>
        <begin position="18"/>
        <end position="36"/>
    </location>
</feature>
<dbReference type="Proteomes" id="UP000287651">
    <property type="component" value="Unassembled WGS sequence"/>
</dbReference>